<reference evidence="1 2" key="1">
    <citation type="submission" date="2021-02" db="EMBL/GenBank/DDBJ databases">
        <title>Plant Genome Project.</title>
        <authorList>
            <person name="Zhang R.-G."/>
        </authorList>
    </citation>
    <scope>NUCLEOTIDE SEQUENCE [LARGE SCALE GENOMIC DNA]</scope>
    <source>
        <tissue evidence="1">Leaves</tissue>
    </source>
</reference>
<name>A0ABQ8I3W5_9ROSI</name>
<keyword evidence="2" id="KW-1185">Reference proteome</keyword>
<protein>
    <submittedName>
        <fullName evidence="1">Uncharacterized protein</fullName>
    </submittedName>
</protein>
<comment type="caution">
    <text evidence="1">The sequence shown here is derived from an EMBL/GenBank/DDBJ whole genome shotgun (WGS) entry which is preliminary data.</text>
</comment>
<accession>A0ABQ8I3W5</accession>
<sequence>MELVARVGKHVYTKNGVLTDLKSFGTIQLGYGIKKLDGRYFQHSTVLLIFELTLFRAHYANSWGRFCLPLFFVIHGYDLNVGIGRKINPPGDDVMWIPYGFLRLEFDVMWIPLFMFCSLLESFVLH</sequence>
<evidence type="ECO:0000313" key="1">
    <source>
        <dbReference type="EMBL" id="KAH7571336.1"/>
    </source>
</evidence>
<dbReference type="Proteomes" id="UP000827721">
    <property type="component" value="Unassembled WGS sequence"/>
</dbReference>
<dbReference type="EMBL" id="JAFEMO010000004">
    <property type="protein sequence ID" value="KAH7571336.1"/>
    <property type="molecule type" value="Genomic_DNA"/>
</dbReference>
<proteinExistence type="predicted"/>
<gene>
    <name evidence="1" type="ORF">JRO89_XS04G0025700</name>
</gene>
<evidence type="ECO:0000313" key="2">
    <source>
        <dbReference type="Proteomes" id="UP000827721"/>
    </source>
</evidence>
<organism evidence="1 2">
    <name type="scientific">Xanthoceras sorbifolium</name>
    <dbReference type="NCBI Taxonomy" id="99658"/>
    <lineage>
        <taxon>Eukaryota</taxon>
        <taxon>Viridiplantae</taxon>
        <taxon>Streptophyta</taxon>
        <taxon>Embryophyta</taxon>
        <taxon>Tracheophyta</taxon>
        <taxon>Spermatophyta</taxon>
        <taxon>Magnoliopsida</taxon>
        <taxon>eudicotyledons</taxon>
        <taxon>Gunneridae</taxon>
        <taxon>Pentapetalae</taxon>
        <taxon>rosids</taxon>
        <taxon>malvids</taxon>
        <taxon>Sapindales</taxon>
        <taxon>Sapindaceae</taxon>
        <taxon>Xanthoceroideae</taxon>
        <taxon>Xanthoceras</taxon>
    </lineage>
</organism>